<dbReference type="InterPro" id="IPR051487">
    <property type="entry name" value="Ser/Thr_Proteases_Immune/Dev"/>
</dbReference>
<feature type="signal peptide" evidence="3">
    <location>
        <begin position="1"/>
        <end position="22"/>
    </location>
</feature>
<organism evidence="5 6">
    <name type="scientific">Heterodera schachtii</name>
    <name type="common">Sugarbeet cyst nematode worm</name>
    <name type="synonym">Tylenchus schachtii</name>
    <dbReference type="NCBI Taxonomy" id="97005"/>
    <lineage>
        <taxon>Eukaryota</taxon>
        <taxon>Metazoa</taxon>
        <taxon>Ecdysozoa</taxon>
        <taxon>Nematoda</taxon>
        <taxon>Chromadorea</taxon>
        <taxon>Rhabditida</taxon>
        <taxon>Tylenchina</taxon>
        <taxon>Tylenchomorpha</taxon>
        <taxon>Tylenchoidea</taxon>
        <taxon>Heteroderidae</taxon>
        <taxon>Heteroderinae</taxon>
        <taxon>Heterodera</taxon>
    </lineage>
</organism>
<reference evidence="5 6" key="1">
    <citation type="submission" date="2024-10" db="EMBL/GenBank/DDBJ databases">
        <authorList>
            <person name="Kim D."/>
        </authorList>
    </citation>
    <scope>NUCLEOTIDE SEQUENCE [LARGE SCALE GENOMIC DNA]</scope>
    <source>
        <strain evidence="5">Taebaek</strain>
    </source>
</reference>
<keyword evidence="3" id="KW-0732">Signal</keyword>
<keyword evidence="1" id="KW-1015">Disulfide bond</keyword>
<feature type="chain" id="PRO_5044791817" description="Peptidase S1 domain-containing protein" evidence="3">
    <location>
        <begin position="23"/>
        <end position="426"/>
    </location>
</feature>
<name>A0ABD2JCD9_HETSC</name>
<protein>
    <recommendedName>
        <fullName evidence="4">Peptidase S1 domain-containing protein</fullName>
    </recommendedName>
</protein>
<evidence type="ECO:0000259" key="4">
    <source>
        <dbReference type="PROSITE" id="PS50240"/>
    </source>
</evidence>
<dbReference type="InterPro" id="IPR043504">
    <property type="entry name" value="Peptidase_S1_PA_chymotrypsin"/>
</dbReference>
<dbReference type="EMBL" id="JBICCN010000168">
    <property type="protein sequence ID" value="KAL3088133.1"/>
    <property type="molecule type" value="Genomic_DNA"/>
</dbReference>
<evidence type="ECO:0000256" key="3">
    <source>
        <dbReference type="SAM" id="SignalP"/>
    </source>
</evidence>
<dbReference type="InterPro" id="IPR001314">
    <property type="entry name" value="Peptidase_S1A"/>
</dbReference>
<dbReference type="InterPro" id="IPR009003">
    <property type="entry name" value="Peptidase_S1_PA"/>
</dbReference>
<dbReference type="PROSITE" id="PS50240">
    <property type="entry name" value="TRYPSIN_DOM"/>
    <property type="match status" value="1"/>
</dbReference>
<proteinExistence type="inferred from homology"/>
<dbReference type="SUPFAM" id="SSF50494">
    <property type="entry name" value="Trypsin-like serine proteases"/>
    <property type="match status" value="1"/>
</dbReference>
<sequence>MHFSIYFLLLFSYIFFNVKVFAENEETKKLFLNLNDGTNRTIRLKNGGNCKGLSMCYKSVLSGGGNFPWKVSRRFRFFSYLLDKSAKCGKNAKKVRISMNGTQFSVGRECFNITPHSEIEIQFHSKKCSAQIKSNGTNKPLLDFGKEFSDQFPFGPFLDDYAGLWLLGLDILPKFGPKTTNISMEKPKNCQLECENCKCENCKDQSDQSTGRPENASVENEFVLLAAHCFDNVTEGNPFYLVHNSNESNLSSNKKRKKVITSHRHDQKNVFIHPKYDPVSDQSESQFHDMALIKLSRPMARVQPICIHCAKVDKFRNGTAYVMGWGQETNDCVSLTRPAKMLNGRPVKIVGCRAFKDGKGNICVESNSVMQGDSGGALLANNGTHFVQVGILSTGLCDKKNRSLINFYVPINKEWLKEITGLECPT</sequence>
<dbReference type="PRINTS" id="PR00722">
    <property type="entry name" value="CHYMOTRYPSIN"/>
</dbReference>
<dbReference type="Gene3D" id="2.40.10.10">
    <property type="entry name" value="Trypsin-like serine proteases"/>
    <property type="match status" value="1"/>
</dbReference>
<dbReference type="AlphaFoldDB" id="A0ABD2JCD9"/>
<feature type="domain" description="Peptidase S1" evidence="4">
    <location>
        <begin position="166"/>
        <end position="421"/>
    </location>
</feature>
<keyword evidence="6" id="KW-1185">Reference proteome</keyword>
<dbReference type="SMART" id="SM00020">
    <property type="entry name" value="Tryp_SPc"/>
    <property type="match status" value="1"/>
</dbReference>
<evidence type="ECO:0000313" key="6">
    <source>
        <dbReference type="Proteomes" id="UP001620645"/>
    </source>
</evidence>
<dbReference type="Proteomes" id="UP001620645">
    <property type="component" value="Unassembled WGS sequence"/>
</dbReference>
<evidence type="ECO:0000256" key="1">
    <source>
        <dbReference type="ARBA" id="ARBA00023157"/>
    </source>
</evidence>
<accession>A0ABD2JCD9</accession>
<evidence type="ECO:0000313" key="5">
    <source>
        <dbReference type="EMBL" id="KAL3088133.1"/>
    </source>
</evidence>
<dbReference type="InterPro" id="IPR033116">
    <property type="entry name" value="TRYPSIN_SER"/>
</dbReference>
<dbReference type="InterPro" id="IPR001254">
    <property type="entry name" value="Trypsin_dom"/>
</dbReference>
<dbReference type="PROSITE" id="PS00135">
    <property type="entry name" value="TRYPSIN_SER"/>
    <property type="match status" value="1"/>
</dbReference>
<evidence type="ECO:0000256" key="2">
    <source>
        <dbReference type="ARBA" id="ARBA00024195"/>
    </source>
</evidence>
<gene>
    <name evidence="5" type="ORF">niasHS_009419</name>
</gene>
<comment type="similarity">
    <text evidence="2">Belongs to the peptidase S1 family. CLIP subfamily.</text>
</comment>
<dbReference type="PANTHER" id="PTHR24256">
    <property type="entry name" value="TRYPTASE-RELATED"/>
    <property type="match status" value="1"/>
</dbReference>
<comment type="caution">
    <text evidence="5">The sequence shown here is derived from an EMBL/GenBank/DDBJ whole genome shotgun (WGS) entry which is preliminary data.</text>
</comment>
<dbReference type="Pfam" id="PF00089">
    <property type="entry name" value="Trypsin"/>
    <property type="match status" value="1"/>
</dbReference>